<evidence type="ECO:0000313" key="1">
    <source>
        <dbReference type="EMBL" id="MDH6198498.1"/>
    </source>
</evidence>
<proteinExistence type="predicted"/>
<keyword evidence="2" id="KW-1185">Reference proteome</keyword>
<dbReference type="RefSeq" id="WP_280835076.1">
    <property type="nucleotide sequence ID" value="NZ_JARXVE010000011.1"/>
</dbReference>
<dbReference type="EMBL" id="JARXVE010000011">
    <property type="protein sequence ID" value="MDH6198498.1"/>
    <property type="molecule type" value="Genomic_DNA"/>
</dbReference>
<organism evidence="1 2">
    <name type="scientific">Mycolicibacterium frederiksbergense</name>
    <dbReference type="NCBI Taxonomy" id="117567"/>
    <lineage>
        <taxon>Bacteria</taxon>
        <taxon>Bacillati</taxon>
        <taxon>Actinomycetota</taxon>
        <taxon>Actinomycetes</taxon>
        <taxon>Mycobacteriales</taxon>
        <taxon>Mycobacteriaceae</taxon>
        <taxon>Mycolicibacterium</taxon>
    </lineage>
</organism>
<gene>
    <name evidence="1" type="ORF">M2272_005157</name>
</gene>
<sequence length="90" mass="9473">MLSRLRERLGLEQVRWAISGAAPISSATLKFFTGLVKPTSALIGGVVAIGDGKPYNIALIALDAAGVAQYAAARGLPNPEPARRKADRRC</sequence>
<name>A0ABT6L6H1_9MYCO</name>
<protein>
    <submittedName>
        <fullName evidence="1">Long-subunit acyl-CoA synthetase (AMP-forming)</fullName>
    </submittedName>
</protein>
<reference evidence="1 2" key="1">
    <citation type="submission" date="2023-04" db="EMBL/GenBank/DDBJ databases">
        <title>Forest soil microbial communities from Buena Vista Peninsula, Colon Province, Panama.</title>
        <authorList>
            <person name="Bouskill N."/>
        </authorList>
    </citation>
    <scope>NUCLEOTIDE SEQUENCE [LARGE SCALE GENOMIC DNA]</scope>
    <source>
        <strain evidence="1 2">AC80</strain>
    </source>
</reference>
<accession>A0ABT6L6H1</accession>
<evidence type="ECO:0000313" key="2">
    <source>
        <dbReference type="Proteomes" id="UP001160130"/>
    </source>
</evidence>
<dbReference type="Proteomes" id="UP001160130">
    <property type="component" value="Unassembled WGS sequence"/>
</dbReference>
<comment type="caution">
    <text evidence="1">The sequence shown here is derived from an EMBL/GenBank/DDBJ whole genome shotgun (WGS) entry which is preliminary data.</text>
</comment>